<dbReference type="GO" id="GO:0008453">
    <property type="term" value="F:alanine-glyoxylate transaminase activity"/>
    <property type="evidence" value="ECO:0007669"/>
    <property type="project" value="TreeGrafter"/>
</dbReference>
<name>T1BUD2_9ZZZZ</name>
<dbReference type="Gene3D" id="3.40.640.10">
    <property type="entry name" value="Type I PLP-dependent aspartate aminotransferase-like (Major domain)"/>
    <property type="match status" value="1"/>
</dbReference>
<dbReference type="AlphaFoldDB" id="T1BUD2"/>
<gene>
    <name evidence="4" type="ORF">B1B_03966</name>
</gene>
<protein>
    <submittedName>
        <fullName evidence="4">Aspartate aminotransferase</fullName>
    </submittedName>
</protein>
<accession>T1BUD2</accession>
<comment type="caution">
    <text evidence="4">The sequence shown here is derived from an EMBL/GenBank/DDBJ whole genome shotgun (WGS) entry which is preliminary data.</text>
</comment>
<dbReference type="Pfam" id="PF00266">
    <property type="entry name" value="Aminotran_5"/>
    <property type="match status" value="1"/>
</dbReference>
<dbReference type="InterPro" id="IPR015424">
    <property type="entry name" value="PyrdxlP-dep_Trfase"/>
</dbReference>
<evidence type="ECO:0000313" key="4">
    <source>
        <dbReference type="EMBL" id="EQD72173.1"/>
    </source>
</evidence>
<feature type="domain" description="Aminotransferase class V" evidence="3">
    <location>
        <begin position="11"/>
        <end position="226"/>
    </location>
</feature>
<comment type="cofactor">
    <cofactor evidence="1">
        <name>pyridoxal 5'-phosphate</name>
        <dbReference type="ChEBI" id="CHEBI:597326"/>
    </cofactor>
</comment>
<dbReference type="GO" id="GO:0019265">
    <property type="term" value="P:glycine biosynthetic process, by transamination of glyoxylate"/>
    <property type="evidence" value="ECO:0007669"/>
    <property type="project" value="TreeGrafter"/>
</dbReference>
<evidence type="ECO:0000256" key="1">
    <source>
        <dbReference type="ARBA" id="ARBA00001933"/>
    </source>
</evidence>
<keyword evidence="4" id="KW-0032">Aminotransferase</keyword>
<dbReference type="GO" id="GO:0005777">
    <property type="term" value="C:peroxisome"/>
    <property type="evidence" value="ECO:0007669"/>
    <property type="project" value="TreeGrafter"/>
</dbReference>
<keyword evidence="4" id="KW-0808">Transferase</keyword>
<organism evidence="4">
    <name type="scientific">mine drainage metagenome</name>
    <dbReference type="NCBI Taxonomy" id="410659"/>
    <lineage>
        <taxon>unclassified sequences</taxon>
        <taxon>metagenomes</taxon>
        <taxon>ecological metagenomes</taxon>
    </lineage>
</organism>
<dbReference type="PANTHER" id="PTHR21152:SF40">
    <property type="entry name" value="ALANINE--GLYOXYLATE AMINOTRANSFERASE"/>
    <property type="match status" value="1"/>
</dbReference>
<reference evidence="4" key="1">
    <citation type="submission" date="2013-08" db="EMBL/GenBank/DDBJ databases">
        <authorList>
            <person name="Mendez C."/>
            <person name="Richter M."/>
            <person name="Ferrer M."/>
            <person name="Sanchez J."/>
        </authorList>
    </citation>
    <scope>NUCLEOTIDE SEQUENCE</scope>
</reference>
<proteinExistence type="predicted"/>
<reference evidence="4" key="2">
    <citation type="journal article" date="2014" name="ISME J.">
        <title>Microbial stratification in low pH oxic and suboxic macroscopic growths along an acid mine drainage.</title>
        <authorList>
            <person name="Mendez-Garcia C."/>
            <person name="Mesa V."/>
            <person name="Sprenger R.R."/>
            <person name="Richter M."/>
            <person name="Diez M.S."/>
            <person name="Solano J."/>
            <person name="Bargiela R."/>
            <person name="Golyshina O.V."/>
            <person name="Manteca A."/>
            <person name="Ramos J.L."/>
            <person name="Gallego J.R."/>
            <person name="Llorente I."/>
            <person name="Martins Dos Santos V.A."/>
            <person name="Jensen O.N."/>
            <person name="Pelaez A.I."/>
            <person name="Sanchez J."/>
            <person name="Ferrer M."/>
        </authorList>
    </citation>
    <scope>NUCLEOTIDE SEQUENCE</scope>
</reference>
<evidence type="ECO:0000259" key="3">
    <source>
        <dbReference type="Pfam" id="PF00266"/>
    </source>
</evidence>
<keyword evidence="2" id="KW-0663">Pyridoxal phosphate</keyword>
<dbReference type="InterPro" id="IPR015421">
    <property type="entry name" value="PyrdxlP-dep_Trfase_major"/>
</dbReference>
<sequence length="279" mass="29992">MRRYSSQVTTIGAPWGQNIPLEAARTELERGDVRAVCVVHNETSVGLANDLASLAPAVRKSGALFLVDGISAVAGIPCDIAAWGIDALVAGPQKGLAAPAGLALVHLSDRAVRELHPGTYYLDLKAHLTSLEKNDTPWTPAVPLFLALREALVLLREETLEGRLARTHRLAEATRAATSALGLELFPDPRYASDTVTAIRNPRGMEDAQVRKALERQYNVLVQGGQGELTGKIFRIGHMGIADWPDLLVVFAAVERILGKAGRLPQPGAALQEIVQRMP</sequence>
<dbReference type="InterPro" id="IPR015422">
    <property type="entry name" value="PyrdxlP-dep_Trfase_small"/>
</dbReference>
<dbReference type="PANTHER" id="PTHR21152">
    <property type="entry name" value="AMINOTRANSFERASE CLASS V"/>
    <property type="match status" value="1"/>
</dbReference>
<dbReference type="Gene3D" id="3.90.1150.10">
    <property type="entry name" value="Aspartate Aminotransferase, domain 1"/>
    <property type="match status" value="1"/>
</dbReference>
<dbReference type="SUPFAM" id="SSF53383">
    <property type="entry name" value="PLP-dependent transferases"/>
    <property type="match status" value="1"/>
</dbReference>
<evidence type="ECO:0000256" key="2">
    <source>
        <dbReference type="ARBA" id="ARBA00022898"/>
    </source>
</evidence>
<dbReference type="EMBL" id="AUZY01002473">
    <property type="protein sequence ID" value="EQD72173.1"/>
    <property type="molecule type" value="Genomic_DNA"/>
</dbReference>
<dbReference type="InterPro" id="IPR000192">
    <property type="entry name" value="Aminotrans_V_dom"/>
</dbReference>
<dbReference type="GO" id="GO:0004760">
    <property type="term" value="F:L-serine-pyruvate transaminase activity"/>
    <property type="evidence" value="ECO:0007669"/>
    <property type="project" value="TreeGrafter"/>
</dbReference>